<sequence>MQIKKSEIDFGKLVFYSRIKKELTQQQLSLGICSVPYLSKIENSKIEPNEETLAMLLSRLNINIQDIYHTQHSIIHNLEHWYMSIIKRDALELIQHQKEINDEIIKDVYSTDLIFYYHLVKLRHYLHRQMKNEAKSVLEILNKSKEKLTPHQSAYLKYFHGLYLCTVLLDFPKGLEKLESTTDFFNDPQHEDPEFFYHLSLTYTKTYNTRMAVVYVEKALSIFNSKLFFKRSLECQLLLGVNYGRLNEYQSAIGILTQILNVAPGLGEELIYAKALHNLGYMYSKVKEYNKAIDCYFRTLEHIDSQSDFYLNVIIELSIVLERYDRLQEAQDWIRKALSENTLLNVRSSKVVQLKVLEYKILNNDNELIPYLENTAIPVFKETNELDLLSEYYALLGRMYKKLNQYKKSSFYFESCLQLLKKRI</sequence>
<dbReference type="PROSITE" id="PS50943">
    <property type="entry name" value="HTH_CROC1"/>
    <property type="match status" value="1"/>
</dbReference>
<dbReference type="PROSITE" id="PS50005">
    <property type="entry name" value="TPR"/>
    <property type="match status" value="2"/>
</dbReference>
<dbReference type="SUPFAM" id="SSF48452">
    <property type="entry name" value="TPR-like"/>
    <property type="match status" value="1"/>
</dbReference>
<dbReference type="EMBL" id="VTER01000002">
    <property type="protein sequence ID" value="TYS51126.1"/>
    <property type="molecule type" value="Genomic_DNA"/>
</dbReference>
<protein>
    <submittedName>
        <fullName evidence="3">Tetratricopeptide repeat protein</fullName>
    </submittedName>
</protein>
<dbReference type="SUPFAM" id="SSF47413">
    <property type="entry name" value="lambda repressor-like DNA-binding domains"/>
    <property type="match status" value="1"/>
</dbReference>
<dbReference type="Pfam" id="PF01381">
    <property type="entry name" value="HTH_3"/>
    <property type="match status" value="1"/>
</dbReference>
<dbReference type="CDD" id="cd00093">
    <property type="entry name" value="HTH_XRE"/>
    <property type="match status" value="1"/>
</dbReference>
<name>A0A5D4RMM8_9BACI</name>
<evidence type="ECO:0000256" key="1">
    <source>
        <dbReference type="PROSITE-ProRule" id="PRU00339"/>
    </source>
</evidence>
<dbReference type="Proteomes" id="UP000322139">
    <property type="component" value="Unassembled WGS sequence"/>
</dbReference>
<dbReference type="SMART" id="SM00530">
    <property type="entry name" value="HTH_XRE"/>
    <property type="match status" value="1"/>
</dbReference>
<feature type="domain" description="HTH cro/C1-type" evidence="2">
    <location>
        <begin position="18"/>
        <end position="67"/>
    </location>
</feature>
<proteinExistence type="predicted"/>
<accession>A0A5D4RMM8</accession>
<evidence type="ECO:0000313" key="4">
    <source>
        <dbReference type="Proteomes" id="UP000322139"/>
    </source>
</evidence>
<keyword evidence="1" id="KW-0802">TPR repeat</keyword>
<dbReference type="Pfam" id="PF13181">
    <property type="entry name" value="TPR_8"/>
    <property type="match status" value="1"/>
</dbReference>
<organism evidence="3 4">
    <name type="scientific">Bacillus infantis</name>
    <dbReference type="NCBI Taxonomy" id="324767"/>
    <lineage>
        <taxon>Bacteria</taxon>
        <taxon>Bacillati</taxon>
        <taxon>Bacillota</taxon>
        <taxon>Bacilli</taxon>
        <taxon>Bacillales</taxon>
        <taxon>Bacillaceae</taxon>
        <taxon>Bacillus</taxon>
    </lineage>
</organism>
<gene>
    <name evidence="3" type="ORF">FZD51_03530</name>
</gene>
<dbReference type="InterPro" id="IPR019734">
    <property type="entry name" value="TPR_rpt"/>
</dbReference>
<dbReference type="Gene3D" id="1.25.40.10">
    <property type="entry name" value="Tetratricopeptide repeat domain"/>
    <property type="match status" value="1"/>
</dbReference>
<dbReference type="AlphaFoldDB" id="A0A5D4RMM8"/>
<dbReference type="InterPro" id="IPR010982">
    <property type="entry name" value="Lambda_DNA-bd_dom_sf"/>
</dbReference>
<dbReference type="RefSeq" id="WP_148973504.1">
    <property type="nucleotide sequence ID" value="NZ_JBNIKU010000003.1"/>
</dbReference>
<dbReference type="Pfam" id="PF00515">
    <property type="entry name" value="TPR_1"/>
    <property type="match status" value="1"/>
</dbReference>
<dbReference type="SMART" id="SM00028">
    <property type="entry name" value="TPR"/>
    <property type="match status" value="4"/>
</dbReference>
<dbReference type="Gene3D" id="1.10.260.40">
    <property type="entry name" value="lambda repressor-like DNA-binding domains"/>
    <property type="match status" value="1"/>
</dbReference>
<reference evidence="3 4" key="1">
    <citation type="submission" date="2019-08" db="EMBL/GenBank/DDBJ databases">
        <title>Bacillus genomes from the desert of Cuatro Cienegas, Coahuila.</title>
        <authorList>
            <person name="Olmedo-Alvarez G."/>
        </authorList>
    </citation>
    <scope>NUCLEOTIDE SEQUENCE [LARGE SCALE GENOMIC DNA]</scope>
    <source>
        <strain evidence="3 4">CH446_14T</strain>
    </source>
</reference>
<evidence type="ECO:0000313" key="3">
    <source>
        <dbReference type="EMBL" id="TYS51126.1"/>
    </source>
</evidence>
<feature type="repeat" description="TPR" evidence="1">
    <location>
        <begin position="390"/>
        <end position="423"/>
    </location>
</feature>
<dbReference type="Gene3D" id="1.25.40.1000">
    <property type="match status" value="1"/>
</dbReference>
<dbReference type="InterPro" id="IPR011990">
    <property type="entry name" value="TPR-like_helical_dom_sf"/>
</dbReference>
<comment type="caution">
    <text evidence="3">The sequence shown here is derived from an EMBL/GenBank/DDBJ whole genome shotgun (WGS) entry which is preliminary data.</text>
</comment>
<feature type="repeat" description="TPR" evidence="1">
    <location>
        <begin position="273"/>
        <end position="306"/>
    </location>
</feature>
<dbReference type="GO" id="GO:0003677">
    <property type="term" value="F:DNA binding"/>
    <property type="evidence" value="ECO:0007669"/>
    <property type="project" value="InterPro"/>
</dbReference>
<evidence type="ECO:0000259" key="2">
    <source>
        <dbReference type="PROSITE" id="PS50943"/>
    </source>
</evidence>
<dbReference type="InterPro" id="IPR001387">
    <property type="entry name" value="Cro/C1-type_HTH"/>
</dbReference>